<feature type="domain" description="EAL" evidence="3">
    <location>
        <begin position="149"/>
        <end position="402"/>
    </location>
</feature>
<accession>A0ABQ6BUQ0</accession>
<evidence type="ECO:0000259" key="2">
    <source>
        <dbReference type="PROSITE" id="PS50110"/>
    </source>
</evidence>
<evidence type="ECO:0000259" key="3">
    <source>
        <dbReference type="PROSITE" id="PS50883"/>
    </source>
</evidence>
<name>A0ABQ6BUQ0_9NEIS</name>
<keyword evidence="5" id="KW-1185">Reference proteome</keyword>
<dbReference type="InterPro" id="IPR035919">
    <property type="entry name" value="EAL_sf"/>
</dbReference>
<dbReference type="SMART" id="SM00052">
    <property type="entry name" value="EAL"/>
    <property type="match status" value="1"/>
</dbReference>
<proteinExistence type="predicted"/>
<dbReference type="Pfam" id="PF00072">
    <property type="entry name" value="Response_reg"/>
    <property type="match status" value="1"/>
</dbReference>
<feature type="modified residue" description="4-aspartylphosphate" evidence="1">
    <location>
        <position position="67"/>
    </location>
</feature>
<dbReference type="Gene3D" id="3.20.20.450">
    <property type="entry name" value="EAL domain"/>
    <property type="match status" value="1"/>
</dbReference>
<dbReference type="Proteomes" id="UP001156836">
    <property type="component" value="Unassembled WGS sequence"/>
</dbReference>
<dbReference type="RefSeq" id="WP_018748175.1">
    <property type="nucleotide sequence ID" value="NZ_BSOZ01000006.1"/>
</dbReference>
<dbReference type="InterPro" id="IPR011006">
    <property type="entry name" value="CheY-like_superfamily"/>
</dbReference>
<dbReference type="SUPFAM" id="SSF141868">
    <property type="entry name" value="EAL domain-like"/>
    <property type="match status" value="1"/>
</dbReference>
<comment type="caution">
    <text evidence="4">The sequence shown here is derived from an EMBL/GenBank/DDBJ whole genome shotgun (WGS) entry which is preliminary data.</text>
</comment>
<protein>
    <submittedName>
        <fullName evidence="4">Transcriptional regulator</fullName>
    </submittedName>
</protein>
<dbReference type="CDD" id="cd01948">
    <property type="entry name" value="EAL"/>
    <property type="match status" value="1"/>
</dbReference>
<dbReference type="EMBL" id="BSOZ01000006">
    <property type="protein sequence ID" value="GLS03534.1"/>
    <property type="molecule type" value="Genomic_DNA"/>
</dbReference>
<sequence>MSPDPQLTTNWGVRSVLIVDDSRVQRDHAVNLLRELGLELVHEAGNGVEALELLAHLPEPPSVLLIDLEMPGMDGVELIQHLQRRGVSAPLVVASSRESALINSVETMSQALGLHVLAALQKPLNLAQLAAALQRFGRSAPPRASADRPAVTLADLKAALDAGQVKPYFQPKVDVRTGVVKGVEALARWLHPQLGTIAPDLFIPMAEQGGLIHELTLSIAEQSCAQAARWNRHGLRLSVAVNLSPLLLDADTFVGEASTLLEHHALAAEQVVWEITESSVVANLGAALGTLARLRLKGFGLSIDDYGTGFSSMQQLARIPFTELKIDRSFVSGASDRHHLRVILQSALDMANRLNLVTVAEGVETIEDWRLLQDFGCALGQGYLIARPMPGDDLPTWLRQHTQHLRALREGRVHGRS</sequence>
<dbReference type="PROSITE" id="PS50883">
    <property type="entry name" value="EAL"/>
    <property type="match status" value="1"/>
</dbReference>
<keyword evidence="1" id="KW-0597">Phosphoprotein</keyword>
<evidence type="ECO:0000313" key="5">
    <source>
        <dbReference type="Proteomes" id="UP001156836"/>
    </source>
</evidence>
<dbReference type="PANTHER" id="PTHR33121:SF79">
    <property type="entry name" value="CYCLIC DI-GMP PHOSPHODIESTERASE PDED-RELATED"/>
    <property type="match status" value="1"/>
</dbReference>
<dbReference type="SMART" id="SM00448">
    <property type="entry name" value="REC"/>
    <property type="match status" value="1"/>
</dbReference>
<dbReference type="InterPro" id="IPR050706">
    <property type="entry name" value="Cyclic-di-GMP_PDE-like"/>
</dbReference>
<organism evidence="4 5">
    <name type="scientific">Chitiniphilus shinanonensis</name>
    <dbReference type="NCBI Taxonomy" id="553088"/>
    <lineage>
        <taxon>Bacteria</taxon>
        <taxon>Pseudomonadati</taxon>
        <taxon>Pseudomonadota</taxon>
        <taxon>Betaproteobacteria</taxon>
        <taxon>Neisseriales</taxon>
        <taxon>Chitinibacteraceae</taxon>
        <taxon>Chitiniphilus</taxon>
    </lineage>
</organism>
<dbReference type="PANTHER" id="PTHR33121">
    <property type="entry name" value="CYCLIC DI-GMP PHOSPHODIESTERASE PDEF"/>
    <property type="match status" value="1"/>
</dbReference>
<dbReference type="CDD" id="cd00156">
    <property type="entry name" value="REC"/>
    <property type="match status" value="1"/>
</dbReference>
<feature type="domain" description="Response regulatory" evidence="2">
    <location>
        <begin position="15"/>
        <end position="137"/>
    </location>
</feature>
<dbReference type="InterPro" id="IPR001789">
    <property type="entry name" value="Sig_transdc_resp-reg_receiver"/>
</dbReference>
<reference evidence="5" key="1">
    <citation type="journal article" date="2019" name="Int. J. Syst. Evol. Microbiol.">
        <title>The Global Catalogue of Microorganisms (GCM) 10K type strain sequencing project: providing services to taxonomists for standard genome sequencing and annotation.</title>
        <authorList>
            <consortium name="The Broad Institute Genomics Platform"/>
            <consortium name="The Broad Institute Genome Sequencing Center for Infectious Disease"/>
            <person name="Wu L."/>
            <person name="Ma J."/>
        </authorList>
    </citation>
    <scope>NUCLEOTIDE SEQUENCE [LARGE SCALE GENOMIC DNA]</scope>
    <source>
        <strain evidence="5">NBRC 104970</strain>
    </source>
</reference>
<dbReference type="PROSITE" id="PS50110">
    <property type="entry name" value="RESPONSE_REGULATORY"/>
    <property type="match status" value="1"/>
</dbReference>
<dbReference type="SUPFAM" id="SSF52172">
    <property type="entry name" value="CheY-like"/>
    <property type="match status" value="1"/>
</dbReference>
<evidence type="ECO:0000313" key="4">
    <source>
        <dbReference type="EMBL" id="GLS03534.1"/>
    </source>
</evidence>
<dbReference type="Gene3D" id="3.40.50.2300">
    <property type="match status" value="1"/>
</dbReference>
<evidence type="ECO:0000256" key="1">
    <source>
        <dbReference type="PROSITE-ProRule" id="PRU00169"/>
    </source>
</evidence>
<dbReference type="Pfam" id="PF00563">
    <property type="entry name" value="EAL"/>
    <property type="match status" value="1"/>
</dbReference>
<dbReference type="InterPro" id="IPR001633">
    <property type="entry name" value="EAL_dom"/>
</dbReference>
<gene>
    <name evidence="4" type="primary">vieA</name>
    <name evidence="4" type="ORF">GCM10007860_06790</name>
</gene>